<keyword evidence="4 7" id="KW-0812">Transmembrane</keyword>
<dbReference type="Proteomes" id="UP000315399">
    <property type="component" value="Unassembled WGS sequence"/>
</dbReference>
<keyword evidence="2" id="KW-0813">Transport</keyword>
<feature type="transmembrane region" description="Helical" evidence="7">
    <location>
        <begin position="254"/>
        <end position="275"/>
    </location>
</feature>
<dbReference type="InterPro" id="IPR052017">
    <property type="entry name" value="TSUP"/>
</dbReference>
<evidence type="ECO:0000256" key="4">
    <source>
        <dbReference type="ARBA" id="ARBA00022692"/>
    </source>
</evidence>
<dbReference type="EMBL" id="QNVH01000057">
    <property type="protein sequence ID" value="TDA37743.1"/>
    <property type="molecule type" value="Genomic_DNA"/>
</dbReference>
<evidence type="ECO:0000256" key="2">
    <source>
        <dbReference type="ARBA" id="ARBA00022448"/>
    </source>
</evidence>
<feature type="transmembrane region" description="Helical" evidence="7">
    <location>
        <begin position="6"/>
        <end position="39"/>
    </location>
</feature>
<feature type="transmembrane region" description="Helical" evidence="7">
    <location>
        <begin position="101"/>
        <end position="118"/>
    </location>
</feature>
<feature type="transmembrane region" description="Helical" evidence="7">
    <location>
        <begin position="195"/>
        <end position="216"/>
    </location>
</feature>
<comment type="caution">
    <text evidence="8">The sequence shown here is derived from an EMBL/GenBank/DDBJ whole genome shotgun (WGS) entry which is preliminary data.</text>
</comment>
<dbReference type="GO" id="GO:0005886">
    <property type="term" value="C:plasma membrane"/>
    <property type="evidence" value="ECO:0007669"/>
    <property type="project" value="UniProtKB-SubCell"/>
</dbReference>
<keyword evidence="5 7" id="KW-1133">Transmembrane helix</keyword>
<reference evidence="8 9" key="1">
    <citation type="journal article" date="2019" name="Nat. Microbiol.">
        <title>Expanding anaerobic alkane metabolism in the domain of Archaea.</title>
        <authorList>
            <person name="Wang Y."/>
            <person name="Wegener G."/>
            <person name="Hou J."/>
            <person name="Wang F."/>
            <person name="Xiao X."/>
        </authorList>
    </citation>
    <scope>NUCLEOTIDE SEQUENCE [LARGE SCALE GENOMIC DNA]</scope>
    <source>
        <strain evidence="8">WYZ-LMO10</strain>
    </source>
</reference>
<evidence type="ECO:0000256" key="5">
    <source>
        <dbReference type="ARBA" id="ARBA00022989"/>
    </source>
</evidence>
<proteinExistence type="inferred from homology"/>
<evidence type="ECO:0000313" key="9">
    <source>
        <dbReference type="Proteomes" id="UP000315399"/>
    </source>
</evidence>
<evidence type="ECO:0000256" key="1">
    <source>
        <dbReference type="ARBA" id="ARBA00004651"/>
    </source>
</evidence>
<accession>A0A523B9Y2</accession>
<comment type="subcellular location">
    <subcellularLocation>
        <location evidence="1 7">Cell membrane</location>
        <topology evidence="1 7">Multi-pass membrane protein</topology>
    </subcellularLocation>
</comment>
<protein>
    <recommendedName>
        <fullName evidence="7">Probable membrane transporter protein</fullName>
    </recommendedName>
</protein>
<feature type="transmembrane region" description="Helical" evidence="7">
    <location>
        <begin position="159"/>
        <end position="183"/>
    </location>
</feature>
<name>A0A523B9Y2_9CREN</name>
<keyword evidence="6 7" id="KW-0472">Membrane</keyword>
<organism evidence="8 9">
    <name type="scientific">Thermoproteota archaeon</name>
    <dbReference type="NCBI Taxonomy" id="2056631"/>
    <lineage>
        <taxon>Archaea</taxon>
        <taxon>Thermoproteota</taxon>
    </lineage>
</organism>
<keyword evidence="3 7" id="KW-1003">Cell membrane</keyword>
<dbReference type="PANTHER" id="PTHR30269:SF37">
    <property type="entry name" value="MEMBRANE TRANSPORTER PROTEIN"/>
    <property type="match status" value="1"/>
</dbReference>
<dbReference type="InterPro" id="IPR002781">
    <property type="entry name" value="TM_pro_TauE-like"/>
</dbReference>
<evidence type="ECO:0000313" key="8">
    <source>
        <dbReference type="EMBL" id="TDA37743.1"/>
    </source>
</evidence>
<dbReference type="AlphaFoldDB" id="A0A523B9Y2"/>
<evidence type="ECO:0000256" key="3">
    <source>
        <dbReference type="ARBA" id="ARBA00022475"/>
    </source>
</evidence>
<feature type="transmembrane region" description="Helical" evidence="7">
    <location>
        <begin position="222"/>
        <end position="242"/>
    </location>
</feature>
<dbReference type="PANTHER" id="PTHR30269">
    <property type="entry name" value="TRANSMEMBRANE PROTEIN YFCA"/>
    <property type="match status" value="1"/>
</dbReference>
<evidence type="ECO:0000256" key="7">
    <source>
        <dbReference type="RuleBase" id="RU363041"/>
    </source>
</evidence>
<comment type="similarity">
    <text evidence="7">Belongs to the 4-toluene sulfonate uptake permease (TSUP) (TC 2.A.102) family.</text>
</comment>
<dbReference type="Pfam" id="PF01925">
    <property type="entry name" value="TauE"/>
    <property type="match status" value="1"/>
</dbReference>
<feature type="transmembrane region" description="Helical" evidence="7">
    <location>
        <begin position="73"/>
        <end position="94"/>
    </location>
</feature>
<gene>
    <name evidence="8" type="ORF">DSO08_05195</name>
</gene>
<evidence type="ECO:0000256" key="6">
    <source>
        <dbReference type="ARBA" id="ARBA00023136"/>
    </source>
</evidence>
<sequence length="276" mass="29037">MEFALYLIIFLFGILAGGLGATLGLGGGVLMILFFTLVVNIPIHKAVALSLLAVIASSSMAGSVYVHDRMTNIRLAMVLETCTVPGAVIGAFLALAMPGRIVEAVLATVLLYAGATSVRQVRSEKIVLHEDRLGIGGEYYDEARKSTVRYSVDRLKTGLFASLLAGLVSGIVGIGGGIIKVPIMNFIMKVPIKASAATSNFMVGVTAAASAVVYFSEGVVDLQMAVPTVFGIIIGALIGTRLLSQTQSPYLRTLLGFILLFFSGMMFLKAGGVLVW</sequence>